<keyword evidence="4 7" id="KW-0479">Metal-binding</keyword>
<comment type="cofactor">
    <cofactor evidence="1 7">
        <name>heme</name>
        <dbReference type="ChEBI" id="CHEBI:30413"/>
    </cofactor>
</comment>
<dbReference type="EMBL" id="OU503037">
    <property type="protein sequence ID" value="CAI9756741.1"/>
    <property type="molecule type" value="Genomic_DNA"/>
</dbReference>
<keyword evidence="8" id="KW-0472">Membrane</keyword>
<name>A0AAD1YUZ2_9LAMI</name>
<protein>
    <recommendedName>
        <fullName evidence="11">Cytochrome P450</fullName>
    </recommendedName>
</protein>
<keyword evidence="6 7" id="KW-0408">Iron</keyword>
<keyword evidence="8" id="KW-1133">Transmembrane helix</keyword>
<sequence length="990" mass="114362">MAIFGYPEFFLILLCIIIFCFFRTRSWQKSFLPTDWPLVGMLPGILRNAHRIHDFATDLLDESGGTFEVKGPWFGDMDMVVTCDPANIHYILSKNFANYPKGPEFRKIFDILGDGIFNADSELWEFHRRTTLSIMSNAKFHIFLERAVWYKVENGLIPVLDYFVERGVKVDLQDILQRFTFDSICKLVLNYDPGSLSIDLPYIPCEKAFNDAVEALLHRHILPESIWKLQKWLGIGKEKKLIKAWEAFDQFIYPRVSHEKVIGEQDEDFNFLTAFRKACKEKNVAPGDSIDFLRDAFLNLMLAGRDTTSTSLTWLLWLVSTNSSAESKILEEIEKKLHAKKDKKWRFFDVEESRKLVYLHGAICESLRLFPPVAFEHKAPLQQDTIPSGHCINQNKKVLLSFYSMGRMEKIWGKDCLEFKPERWISDERGGIKHEPSFKFPAFNAGPRTCLGKEMSFIQMKMVAATIFYNYHIQVVENHPISPNDSIIIQMKHGLKVRNFNAKRKRSSLPTNWPVLGMIPALIVNAHRFHDYLTELLQITGTFWFKGLWFTNSEILLTSDPANVHYILSKNFPNFTKGPEFKKIFDILGDGIFNAESESWKNQRRTVMSLINHHRFQKFIATISQNKVEEGLIPVLENAAKMGKEVDLQELFQRFTFDSACIMVLGHDPASLCIDLPHLPYEKAFADAEEALLYRHVLPETYWKLEKWLQIGKEKKLSEAKEIVDQFLMHCISLKRQKVKSMDLIAEHKNEDFAFLTSYMKAVEENGDAPDHISDDVWKDTMLNLIFAGKDTISATLTWFFWLLSTHPIEEKKIREEIKKNLQVNEKGKLKFSNTEELKKLVYLHGALCESLRLFPPVALQHKAPIKPDILPSGHQIKPNMKTVLSFYSMGRMVSIWGKDCLEFKPERWIAEQGRIKHEPSFKFTAFNAGPRSCLGKEMTFIQMKIVAASIISSFHFQVVKSHAIAPSNSIVLHMKHGMKVTVSKIFDES</sequence>
<reference evidence="9" key="1">
    <citation type="submission" date="2023-05" db="EMBL/GenBank/DDBJ databases">
        <authorList>
            <person name="Huff M."/>
        </authorList>
    </citation>
    <scope>NUCLEOTIDE SEQUENCE</scope>
</reference>
<dbReference type="PRINTS" id="PR00463">
    <property type="entry name" value="EP450I"/>
</dbReference>
<dbReference type="GO" id="GO:0016020">
    <property type="term" value="C:membrane"/>
    <property type="evidence" value="ECO:0007669"/>
    <property type="project" value="UniProtKB-SubCell"/>
</dbReference>
<evidence type="ECO:0008006" key="11">
    <source>
        <dbReference type="Google" id="ProtNLM"/>
    </source>
</evidence>
<dbReference type="CDD" id="cd11064">
    <property type="entry name" value="CYP86A"/>
    <property type="match status" value="2"/>
</dbReference>
<accession>A0AAD1YUZ2</accession>
<dbReference type="Pfam" id="PF00067">
    <property type="entry name" value="p450"/>
    <property type="match status" value="2"/>
</dbReference>
<feature type="binding site" description="axial binding residue" evidence="7">
    <location>
        <position position="934"/>
    </location>
    <ligand>
        <name>heme</name>
        <dbReference type="ChEBI" id="CHEBI:30413"/>
    </ligand>
    <ligandPart>
        <name>Fe</name>
        <dbReference type="ChEBI" id="CHEBI:18248"/>
    </ligandPart>
</feature>
<dbReference type="InterPro" id="IPR001128">
    <property type="entry name" value="Cyt_P450"/>
</dbReference>
<dbReference type="PRINTS" id="PR00385">
    <property type="entry name" value="P450"/>
</dbReference>
<organism evidence="9 10">
    <name type="scientific">Fraxinus pennsylvanica</name>
    <dbReference type="NCBI Taxonomy" id="56036"/>
    <lineage>
        <taxon>Eukaryota</taxon>
        <taxon>Viridiplantae</taxon>
        <taxon>Streptophyta</taxon>
        <taxon>Embryophyta</taxon>
        <taxon>Tracheophyta</taxon>
        <taxon>Spermatophyta</taxon>
        <taxon>Magnoliopsida</taxon>
        <taxon>eudicotyledons</taxon>
        <taxon>Gunneridae</taxon>
        <taxon>Pentapetalae</taxon>
        <taxon>asterids</taxon>
        <taxon>lamiids</taxon>
        <taxon>Lamiales</taxon>
        <taxon>Oleaceae</taxon>
        <taxon>Oleeae</taxon>
        <taxon>Fraxinus</taxon>
    </lineage>
</organism>
<evidence type="ECO:0000256" key="5">
    <source>
        <dbReference type="ARBA" id="ARBA00023002"/>
    </source>
</evidence>
<proteinExistence type="inferred from homology"/>
<dbReference type="GO" id="GO:0004497">
    <property type="term" value="F:monooxygenase activity"/>
    <property type="evidence" value="ECO:0007669"/>
    <property type="project" value="InterPro"/>
</dbReference>
<dbReference type="Gene3D" id="1.10.630.10">
    <property type="entry name" value="Cytochrome P450"/>
    <property type="match status" value="2"/>
</dbReference>
<dbReference type="GO" id="GO:0005506">
    <property type="term" value="F:iron ion binding"/>
    <property type="evidence" value="ECO:0007669"/>
    <property type="project" value="InterPro"/>
</dbReference>
<dbReference type="Proteomes" id="UP000834106">
    <property type="component" value="Chromosome 2"/>
</dbReference>
<evidence type="ECO:0000256" key="2">
    <source>
        <dbReference type="ARBA" id="ARBA00004167"/>
    </source>
</evidence>
<dbReference type="GO" id="GO:0006629">
    <property type="term" value="P:lipid metabolic process"/>
    <property type="evidence" value="ECO:0007669"/>
    <property type="project" value="UniProtKB-ARBA"/>
</dbReference>
<dbReference type="AlphaFoldDB" id="A0AAD1YUZ2"/>
<gene>
    <name evidence="9" type="ORF">FPE_LOCUS4171</name>
</gene>
<feature type="transmembrane region" description="Helical" evidence="8">
    <location>
        <begin position="6"/>
        <end position="22"/>
    </location>
</feature>
<evidence type="ECO:0000256" key="3">
    <source>
        <dbReference type="ARBA" id="ARBA00010617"/>
    </source>
</evidence>
<evidence type="ECO:0000313" key="9">
    <source>
        <dbReference type="EMBL" id="CAI9756741.1"/>
    </source>
</evidence>
<evidence type="ECO:0000313" key="10">
    <source>
        <dbReference type="Proteomes" id="UP000834106"/>
    </source>
</evidence>
<comment type="subcellular location">
    <subcellularLocation>
        <location evidence="2">Membrane</location>
        <topology evidence="2">Single-pass membrane protein</topology>
    </subcellularLocation>
</comment>
<evidence type="ECO:0000256" key="4">
    <source>
        <dbReference type="ARBA" id="ARBA00022723"/>
    </source>
</evidence>
<keyword evidence="10" id="KW-1185">Reference proteome</keyword>
<dbReference type="InterPro" id="IPR017972">
    <property type="entry name" value="Cyt_P450_CS"/>
</dbReference>
<dbReference type="InterPro" id="IPR036396">
    <property type="entry name" value="Cyt_P450_sf"/>
</dbReference>
<dbReference type="SUPFAM" id="SSF48264">
    <property type="entry name" value="Cytochrome P450"/>
    <property type="match status" value="2"/>
</dbReference>
<keyword evidence="7" id="KW-0349">Heme</keyword>
<keyword evidence="5" id="KW-0560">Oxidoreductase</keyword>
<dbReference type="GO" id="GO:0020037">
    <property type="term" value="F:heme binding"/>
    <property type="evidence" value="ECO:0007669"/>
    <property type="project" value="InterPro"/>
</dbReference>
<evidence type="ECO:0000256" key="6">
    <source>
        <dbReference type="ARBA" id="ARBA00023004"/>
    </source>
</evidence>
<comment type="similarity">
    <text evidence="3">Belongs to the cytochrome P450 family.</text>
</comment>
<evidence type="ECO:0000256" key="7">
    <source>
        <dbReference type="PIRSR" id="PIRSR602401-1"/>
    </source>
</evidence>
<dbReference type="PANTHER" id="PTHR24296">
    <property type="entry name" value="CYTOCHROME P450"/>
    <property type="match status" value="1"/>
</dbReference>
<dbReference type="InterPro" id="IPR002401">
    <property type="entry name" value="Cyt_P450_E_grp-I"/>
</dbReference>
<dbReference type="PROSITE" id="PS00086">
    <property type="entry name" value="CYTOCHROME_P450"/>
    <property type="match status" value="2"/>
</dbReference>
<keyword evidence="8" id="KW-0812">Transmembrane</keyword>
<evidence type="ECO:0000256" key="8">
    <source>
        <dbReference type="SAM" id="Phobius"/>
    </source>
</evidence>
<dbReference type="GO" id="GO:0016705">
    <property type="term" value="F:oxidoreductase activity, acting on paired donors, with incorporation or reduction of molecular oxygen"/>
    <property type="evidence" value="ECO:0007669"/>
    <property type="project" value="InterPro"/>
</dbReference>
<evidence type="ECO:0000256" key="1">
    <source>
        <dbReference type="ARBA" id="ARBA00001971"/>
    </source>
</evidence>